<dbReference type="Proteomes" id="UP000078486">
    <property type="component" value="Unassembled WGS sequence"/>
</dbReference>
<comment type="pathway">
    <text evidence="1">Porphyrin-containing compound metabolism; bacteriochlorophyll biosynthesis.</text>
</comment>
<evidence type="ECO:0000256" key="7">
    <source>
        <dbReference type="SAM" id="MobiDB-lite"/>
    </source>
</evidence>
<dbReference type="PANTHER" id="PTHR35023:SF1">
    <property type="entry name" value="MG-PROTOPORPHYRIN IX CHELATASE"/>
    <property type="match status" value="1"/>
</dbReference>
<evidence type="ECO:0000313" key="9">
    <source>
        <dbReference type="EMBL" id="OAM88907.1"/>
    </source>
</evidence>
<name>A0A178II57_9BACT</name>
<sequence>MNTSAPPPFPFTAIVGQDDLRLALLLNAIDPRIGGVLIRGERGTAKSTAARGLAALMNNPAAANMERGRPARSARPLAAADEPPAFHIAAAAPFIELPLGATEDRVIGTLDLEPALREGRRRLRPGLLSQADGGVLYVDEVNLLPDHLVDLLLDAAAGGCVRVERDGISESAPARFILIGSMNPEEGELRPQFLDRFGLCVHVATPADHALRVETIRRRLAYEADPPAFVGAEETAAQQLRARLAAARARLQAIPLDDTTLAQAASLCAGLKLDGARGDLALVRAARAIAAWENAAAITDAHIRQAARLALPHRKRKKPFEPVKMEAIPNRLDDAGAGSRGTDVPPVGSGGTGVPPVSLSEENEKDKEERIKNPSAPLSLSSFSDGGAGDPPMFSDHGRDARATQPAPAAPSPGTIALELEKNSAVSISAGGRRDTASQPAGGVIRSVPLREGGSLAVAPTLTAAALRTSSGAVAGQSGSGVPPLAASGKMPLPPSAVPHAAFPTPHSAFAALALHRADLRQHERAGRGAARVLFIVDASGSMSAQHRLALAKGAATGLLAGSYQKRDEVALMVFCGESAGLPVPFTRDVDRVERALRDVPTGGRTPLAAALADAAALLAVHGPALLVVFTDGRANVPLHPGADPWQESLAAAKTLAPAATGALVVDCEAGPVALGRARDLADALEAECEHLAALDEPALTLRIRKQLTS</sequence>
<keyword evidence="3" id="KW-0547">Nucleotide-binding</keyword>
<dbReference type="InterPro" id="IPR027417">
    <property type="entry name" value="P-loop_NTPase"/>
</dbReference>
<dbReference type="SUPFAM" id="SSF53300">
    <property type="entry name" value="vWA-like"/>
    <property type="match status" value="1"/>
</dbReference>
<dbReference type="PROSITE" id="PS50234">
    <property type="entry name" value="VWFA"/>
    <property type="match status" value="1"/>
</dbReference>
<feature type="compositionally biased region" description="Basic and acidic residues" evidence="7">
    <location>
        <begin position="362"/>
        <end position="372"/>
    </location>
</feature>
<evidence type="ECO:0000256" key="6">
    <source>
        <dbReference type="ARBA" id="ARBA00053551"/>
    </source>
</evidence>
<dbReference type="SMART" id="SM00382">
    <property type="entry name" value="AAA"/>
    <property type="match status" value="1"/>
</dbReference>
<protein>
    <recommendedName>
        <fullName evidence="5">Mg-protoporphyrin IX chelatase</fullName>
    </recommendedName>
</protein>
<accession>A0A178II57</accession>
<comment type="function">
    <text evidence="6">Involved in bacteriochlorophyll biosynthesis; introduces a magnesium ion into protoporphyrin IX to yield Mg-protoporphyrin IX.</text>
</comment>
<dbReference type="InterPro" id="IPR036465">
    <property type="entry name" value="vWFA_dom_sf"/>
</dbReference>
<comment type="caution">
    <text evidence="9">The sequence shown here is derived from an EMBL/GenBank/DDBJ whole genome shotgun (WGS) entry which is preliminary data.</text>
</comment>
<reference evidence="9 10" key="1">
    <citation type="submission" date="2016-01" db="EMBL/GenBank/DDBJ databases">
        <title>High potential of lignocellulose degradation of a new Verrucomicrobia species.</title>
        <authorList>
            <person name="Wang Y."/>
            <person name="Shi Y."/>
            <person name="Qiu Z."/>
            <person name="Liu S."/>
            <person name="Yang H."/>
        </authorList>
    </citation>
    <scope>NUCLEOTIDE SEQUENCE [LARGE SCALE GENOMIC DNA]</scope>
    <source>
        <strain evidence="9 10">TSB47</strain>
    </source>
</reference>
<dbReference type="STRING" id="1184151.AW736_15450"/>
<dbReference type="SMART" id="SM00327">
    <property type="entry name" value="VWA"/>
    <property type="match status" value="1"/>
</dbReference>
<dbReference type="Pfam" id="PF17863">
    <property type="entry name" value="AAA_lid_2"/>
    <property type="match status" value="1"/>
</dbReference>
<gene>
    <name evidence="9" type="ORF">AW736_15450</name>
</gene>
<proteinExistence type="inferred from homology"/>
<keyword evidence="10" id="KW-1185">Reference proteome</keyword>
<evidence type="ECO:0000256" key="2">
    <source>
        <dbReference type="ARBA" id="ARBA00005799"/>
    </source>
</evidence>
<dbReference type="InterPro" id="IPR000523">
    <property type="entry name" value="Mg_chelatse_chII-like_cat_dom"/>
</dbReference>
<evidence type="ECO:0000313" key="10">
    <source>
        <dbReference type="Proteomes" id="UP000078486"/>
    </source>
</evidence>
<dbReference type="InterPro" id="IPR041628">
    <property type="entry name" value="ChlI/MoxR_AAA_lid"/>
</dbReference>
<evidence type="ECO:0000259" key="8">
    <source>
        <dbReference type="PROSITE" id="PS50234"/>
    </source>
</evidence>
<dbReference type="InterPro" id="IPR052989">
    <property type="entry name" value="Mg-chelatase_DI-like"/>
</dbReference>
<dbReference type="Gene3D" id="3.40.50.410">
    <property type="entry name" value="von Willebrand factor, type A domain"/>
    <property type="match status" value="1"/>
</dbReference>
<dbReference type="Gene3D" id="3.40.50.300">
    <property type="entry name" value="P-loop containing nucleotide triphosphate hydrolases"/>
    <property type="match status" value="1"/>
</dbReference>
<evidence type="ECO:0000256" key="5">
    <source>
        <dbReference type="ARBA" id="ARBA00030759"/>
    </source>
</evidence>
<dbReference type="Pfam" id="PF13519">
    <property type="entry name" value="VWA_2"/>
    <property type="match status" value="1"/>
</dbReference>
<dbReference type="Gene3D" id="1.10.8.80">
    <property type="entry name" value="Magnesium chelatase subunit I, C-Terminal domain"/>
    <property type="match status" value="1"/>
</dbReference>
<dbReference type="SUPFAM" id="SSF52540">
    <property type="entry name" value="P-loop containing nucleoside triphosphate hydrolases"/>
    <property type="match status" value="1"/>
</dbReference>
<dbReference type="GO" id="GO:0005524">
    <property type="term" value="F:ATP binding"/>
    <property type="evidence" value="ECO:0007669"/>
    <property type="project" value="UniProtKB-KW"/>
</dbReference>
<comment type="similarity">
    <text evidence="2">Belongs to the Mg-chelatase subunits D/I family.</text>
</comment>
<dbReference type="InterPro" id="IPR002035">
    <property type="entry name" value="VWF_A"/>
</dbReference>
<dbReference type="AlphaFoldDB" id="A0A178II57"/>
<evidence type="ECO:0000256" key="3">
    <source>
        <dbReference type="ARBA" id="ARBA00022741"/>
    </source>
</evidence>
<dbReference type="PANTHER" id="PTHR35023">
    <property type="entry name" value="CHELATASE-RELATED"/>
    <property type="match status" value="1"/>
</dbReference>
<keyword evidence="4" id="KW-0067">ATP-binding</keyword>
<dbReference type="InterPro" id="IPR003593">
    <property type="entry name" value="AAA+_ATPase"/>
</dbReference>
<dbReference type="CDD" id="cd00009">
    <property type="entry name" value="AAA"/>
    <property type="match status" value="1"/>
</dbReference>
<dbReference type="EMBL" id="LRRQ01000118">
    <property type="protein sequence ID" value="OAM88907.1"/>
    <property type="molecule type" value="Genomic_DNA"/>
</dbReference>
<dbReference type="RefSeq" id="WP_068771214.1">
    <property type="nucleotide sequence ID" value="NZ_CP109796.1"/>
</dbReference>
<organism evidence="9 10">
    <name type="scientific">Termitidicoccus mucosus</name>
    <dbReference type="NCBI Taxonomy" id="1184151"/>
    <lineage>
        <taxon>Bacteria</taxon>
        <taxon>Pseudomonadati</taxon>
        <taxon>Verrucomicrobiota</taxon>
        <taxon>Opitutia</taxon>
        <taxon>Opitutales</taxon>
        <taxon>Opitutaceae</taxon>
        <taxon>Termitidicoccus</taxon>
    </lineage>
</organism>
<evidence type="ECO:0000256" key="1">
    <source>
        <dbReference type="ARBA" id="ARBA00004800"/>
    </source>
</evidence>
<evidence type="ECO:0000256" key="4">
    <source>
        <dbReference type="ARBA" id="ARBA00022840"/>
    </source>
</evidence>
<dbReference type="Pfam" id="PF01078">
    <property type="entry name" value="Mg_chelatase"/>
    <property type="match status" value="1"/>
</dbReference>
<dbReference type="OrthoDB" id="9775079at2"/>
<feature type="domain" description="VWFA" evidence="8">
    <location>
        <begin position="532"/>
        <end position="710"/>
    </location>
</feature>
<feature type="region of interest" description="Disordered" evidence="7">
    <location>
        <begin position="314"/>
        <end position="414"/>
    </location>
</feature>